<protein>
    <submittedName>
        <fullName evidence="2">Uncharacterized protein</fullName>
    </submittedName>
</protein>
<comment type="caution">
    <text evidence="2">The sequence shown here is derived from an EMBL/GenBank/DDBJ whole genome shotgun (WGS) entry which is preliminary data.</text>
</comment>
<gene>
    <name evidence="2" type="ORF">VNI00_011474</name>
</gene>
<proteinExistence type="predicted"/>
<organism evidence="2 3">
    <name type="scientific">Paramarasmius palmivorus</name>
    <dbReference type="NCBI Taxonomy" id="297713"/>
    <lineage>
        <taxon>Eukaryota</taxon>
        <taxon>Fungi</taxon>
        <taxon>Dikarya</taxon>
        <taxon>Basidiomycota</taxon>
        <taxon>Agaricomycotina</taxon>
        <taxon>Agaricomycetes</taxon>
        <taxon>Agaricomycetidae</taxon>
        <taxon>Agaricales</taxon>
        <taxon>Marasmiineae</taxon>
        <taxon>Marasmiaceae</taxon>
        <taxon>Paramarasmius</taxon>
    </lineage>
</organism>
<sequence>MSSNTATATATVIALIEYLTQPLTNSSYPLTTISILKSTLFTHFAYLLSSTPGTLAPFTLILSPHTLPPAPILAACMSSGISWVEWMNFITRMSGELNDNVLVFVMQGSIRLGQEVVWSAERMSLVAAEEAQSPMTNRLNTLLESVRARRQTTTSPSTTTPQFIDDSDSDSDTESTPSFAFSSDDDASSVSSAASSPAPTNFKVELPLLHEPVGASPKYRPPFRARTQPQNQRPRKQTQTQTQKQTQEKVTRYMYEGGQTGVITGGVMLGGASKSKKVQGQGQNQNTTTAKPIASSTWRRGANAPKGSDNNWRRRV</sequence>
<dbReference type="EMBL" id="JAYKXP010000050">
    <property type="protein sequence ID" value="KAK7036541.1"/>
    <property type="molecule type" value="Genomic_DNA"/>
</dbReference>
<feature type="region of interest" description="Disordered" evidence="1">
    <location>
        <begin position="148"/>
        <end position="200"/>
    </location>
</feature>
<feature type="compositionally biased region" description="Low complexity" evidence="1">
    <location>
        <begin position="175"/>
        <end position="200"/>
    </location>
</feature>
<accession>A0AAW0CFV8</accession>
<evidence type="ECO:0000313" key="3">
    <source>
        <dbReference type="Proteomes" id="UP001383192"/>
    </source>
</evidence>
<feature type="compositionally biased region" description="Low complexity" evidence="1">
    <location>
        <begin position="151"/>
        <end position="162"/>
    </location>
</feature>
<feature type="region of interest" description="Disordered" evidence="1">
    <location>
        <begin position="272"/>
        <end position="316"/>
    </location>
</feature>
<name>A0AAW0CFV8_9AGAR</name>
<reference evidence="2 3" key="1">
    <citation type="submission" date="2024-01" db="EMBL/GenBank/DDBJ databases">
        <title>A draft genome for a cacao thread blight-causing isolate of Paramarasmius palmivorus.</title>
        <authorList>
            <person name="Baruah I.K."/>
            <person name="Bukari Y."/>
            <person name="Amoako-Attah I."/>
            <person name="Meinhardt L.W."/>
            <person name="Bailey B.A."/>
            <person name="Cohen S.P."/>
        </authorList>
    </citation>
    <scope>NUCLEOTIDE SEQUENCE [LARGE SCALE GENOMIC DNA]</scope>
    <source>
        <strain evidence="2 3">GH-12</strain>
    </source>
</reference>
<keyword evidence="3" id="KW-1185">Reference proteome</keyword>
<feature type="region of interest" description="Disordered" evidence="1">
    <location>
        <begin position="212"/>
        <end position="248"/>
    </location>
</feature>
<evidence type="ECO:0000313" key="2">
    <source>
        <dbReference type="EMBL" id="KAK7036541.1"/>
    </source>
</evidence>
<dbReference type="AlphaFoldDB" id="A0AAW0CFV8"/>
<dbReference type="Proteomes" id="UP001383192">
    <property type="component" value="Unassembled WGS sequence"/>
</dbReference>
<evidence type="ECO:0000256" key="1">
    <source>
        <dbReference type="SAM" id="MobiDB-lite"/>
    </source>
</evidence>
<feature type="compositionally biased region" description="Low complexity" evidence="1">
    <location>
        <begin position="227"/>
        <end position="245"/>
    </location>
</feature>
<feature type="compositionally biased region" description="Low complexity" evidence="1">
    <location>
        <begin position="272"/>
        <end position="291"/>
    </location>
</feature>